<comment type="caution">
    <text evidence="1">The sequence shown here is derived from an EMBL/GenBank/DDBJ whole genome shotgun (WGS) entry which is preliminary data.</text>
</comment>
<name>A0ABS8V7E6_DATST</name>
<feature type="non-terminal residue" evidence="1">
    <location>
        <position position="84"/>
    </location>
</feature>
<dbReference type="Proteomes" id="UP000823775">
    <property type="component" value="Unassembled WGS sequence"/>
</dbReference>
<feature type="non-terminal residue" evidence="1">
    <location>
        <position position="1"/>
    </location>
</feature>
<sequence>VPWHQKERTWLLRIQLSRGLEKAKGGLVSSTSKAGSLRRFGEKAVEPHGLTWFNTQKEVKYAPENWIDEGHFELKFPAIRDKIH</sequence>
<protein>
    <submittedName>
        <fullName evidence="1">Uncharacterized protein</fullName>
    </submittedName>
</protein>
<proteinExistence type="predicted"/>
<dbReference type="EMBL" id="JACEIK010003659">
    <property type="protein sequence ID" value="MCD9642591.1"/>
    <property type="molecule type" value="Genomic_DNA"/>
</dbReference>
<gene>
    <name evidence="1" type="ORF">HAX54_029466</name>
</gene>
<reference evidence="1 2" key="1">
    <citation type="journal article" date="2021" name="BMC Genomics">
        <title>Datura genome reveals duplications of psychoactive alkaloid biosynthetic genes and high mutation rate following tissue culture.</title>
        <authorList>
            <person name="Rajewski A."/>
            <person name="Carter-House D."/>
            <person name="Stajich J."/>
            <person name="Litt A."/>
        </authorList>
    </citation>
    <scope>NUCLEOTIDE SEQUENCE [LARGE SCALE GENOMIC DNA]</scope>
    <source>
        <strain evidence="1">AR-01</strain>
    </source>
</reference>
<organism evidence="1 2">
    <name type="scientific">Datura stramonium</name>
    <name type="common">Jimsonweed</name>
    <name type="synonym">Common thornapple</name>
    <dbReference type="NCBI Taxonomy" id="4076"/>
    <lineage>
        <taxon>Eukaryota</taxon>
        <taxon>Viridiplantae</taxon>
        <taxon>Streptophyta</taxon>
        <taxon>Embryophyta</taxon>
        <taxon>Tracheophyta</taxon>
        <taxon>Spermatophyta</taxon>
        <taxon>Magnoliopsida</taxon>
        <taxon>eudicotyledons</taxon>
        <taxon>Gunneridae</taxon>
        <taxon>Pentapetalae</taxon>
        <taxon>asterids</taxon>
        <taxon>lamiids</taxon>
        <taxon>Solanales</taxon>
        <taxon>Solanaceae</taxon>
        <taxon>Solanoideae</taxon>
        <taxon>Datureae</taxon>
        <taxon>Datura</taxon>
    </lineage>
</organism>
<evidence type="ECO:0000313" key="1">
    <source>
        <dbReference type="EMBL" id="MCD9642591.1"/>
    </source>
</evidence>
<evidence type="ECO:0000313" key="2">
    <source>
        <dbReference type="Proteomes" id="UP000823775"/>
    </source>
</evidence>
<keyword evidence="2" id="KW-1185">Reference proteome</keyword>
<accession>A0ABS8V7E6</accession>